<feature type="compositionally biased region" description="Low complexity" evidence="1">
    <location>
        <begin position="154"/>
        <end position="164"/>
    </location>
</feature>
<dbReference type="AlphaFoldDB" id="A0AAP0I3J1"/>
<feature type="region of interest" description="Disordered" evidence="1">
    <location>
        <begin position="1"/>
        <end position="31"/>
    </location>
</feature>
<feature type="compositionally biased region" description="Basic and acidic residues" evidence="1">
    <location>
        <begin position="1"/>
        <end position="10"/>
    </location>
</feature>
<protein>
    <submittedName>
        <fullName evidence="2">Uncharacterized protein</fullName>
    </submittedName>
</protein>
<dbReference type="EMBL" id="JBBNAF010000010">
    <property type="protein sequence ID" value="KAK9106994.1"/>
    <property type="molecule type" value="Genomic_DNA"/>
</dbReference>
<feature type="compositionally biased region" description="Low complexity" evidence="1">
    <location>
        <begin position="50"/>
        <end position="66"/>
    </location>
</feature>
<feature type="region of interest" description="Disordered" evidence="1">
    <location>
        <begin position="433"/>
        <end position="452"/>
    </location>
</feature>
<gene>
    <name evidence="2" type="ORF">Syun_023005</name>
</gene>
<proteinExistence type="predicted"/>
<feature type="region of interest" description="Disordered" evidence="1">
    <location>
        <begin position="301"/>
        <end position="320"/>
    </location>
</feature>
<dbReference type="InterPro" id="IPR004252">
    <property type="entry name" value="Probable_transposase_24"/>
</dbReference>
<evidence type="ECO:0000313" key="3">
    <source>
        <dbReference type="Proteomes" id="UP001420932"/>
    </source>
</evidence>
<dbReference type="Proteomes" id="UP001420932">
    <property type="component" value="Unassembled WGS sequence"/>
</dbReference>
<sequence>MEDNNRHQEETNTTGRDTLSHHATPTHPDGRYSLHYTHGWSHVTRPYPTYSPGPSSSHYTSSSPPGHQYPYQHGTPSPPVHTLPPRLGFIPSSSHHSTPSPPADVYPHDDAIRPSSSHHATPSPSGHPAHSPGVGDEHNSTSRRPPAPHRHSFARSSSSRLRSSIPQPSEEIPDFFRPPTAPADVENLLTYLIAEHGLLHPSSVAAKKMSLVFKSEYLKEGWKWEYVPQAQRDIYWLRWKVFFTWDLPMSFAIYDAWCRRAAIPYTGNIYLIAKKRITPVYLTEEVFDHYKRMRATDEAFNKKSEQMSNNRKSEEKKLQRRPTWKEIFRNLHTHGHDEQSFVDQRSAKIDAELTRRLEEMSTQTPDTSIDEDVVYLEVVQDVKGRVYGLGSQGYHRSISSGGESSSQGPAYGLHELEELLRDHQRLQETLLKERMERQEQMRRDKMERQEET</sequence>
<feature type="compositionally biased region" description="Polar residues" evidence="1">
    <location>
        <begin position="11"/>
        <end position="23"/>
    </location>
</feature>
<keyword evidence="3" id="KW-1185">Reference proteome</keyword>
<evidence type="ECO:0000313" key="2">
    <source>
        <dbReference type="EMBL" id="KAK9106994.1"/>
    </source>
</evidence>
<feature type="compositionally biased region" description="Low complexity" evidence="1">
    <location>
        <begin position="114"/>
        <end position="133"/>
    </location>
</feature>
<dbReference type="Pfam" id="PF03004">
    <property type="entry name" value="Transposase_24"/>
    <property type="match status" value="1"/>
</dbReference>
<evidence type="ECO:0000256" key="1">
    <source>
        <dbReference type="SAM" id="MobiDB-lite"/>
    </source>
</evidence>
<comment type="caution">
    <text evidence="2">The sequence shown here is derived from an EMBL/GenBank/DDBJ whole genome shotgun (WGS) entry which is preliminary data.</text>
</comment>
<name>A0AAP0I3J1_9MAGN</name>
<feature type="region of interest" description="Disordered" evidence="1">
    <location>
        <begin position="50"/>
        <end position="177"/>
    </location>
</feature>
<accession>A0AAP0I3J1</accession>
<reference evidence="2 3" key="1">
    <citation type="submission" date="2024-01" db="EMBL/GenBank/DDBJ databases">
        <title>Genome assemblies of Stephania.</title>
        <authorList>
            <person name="Yang L."/>
        </authorList>
    </citation>
    <scope>NUCLEOTIDE SEQUENCE [LARGE SCALE GENOMIC DNA]</scope>
    <source>
        <strain evidence="2">YNDBR</strain>
        <tissue evidence="2">Leaf</tissue>
    </source>
</reference>
<organism evidence="2 3">
    <name type="scientific">Stephania yunnanensis</name>
    <dbReference type="NCBI Taxonomy" id="152371"/>
    <lineage>
        <taxon>Eukaryota</taxon>
        <taxon>Viridiplantae</taxon>
        <taxon>Streptophyta</taxon>
        <taxon>Embryophyta</taxon>
        <taxon>Tracheophyta</taxon>
        <taxon>Spermatophyta</taxon>
        <taxon>Magnoliopsida</taxon>
        <taxon>Ranunculales</taxon>
        <taxon>Menispermaceae</taxon>
        <taxon>Menispermoideae</taxon>
        <taxon>Cissampelideae</taxon>
        <taxon>Stephania</taxon>
    </lineage>
</organism>